<organism evidence="5 6">
    <name type="scientific">Staphylococcus gallinarum</name>
    <dbReference type="NCBI Taxonomy" id="1293"/>
    <lineage>
        <taxon>Bacteria</taxon>
        <taxon>Bacillati</taxon>
        <taxon>Bacillota</taxon>
        <taxon>Bacilli</taxon>
        <taxon>Bacillales</taxon>
        <taxon>Staphylococcaceae</taxon>
        <taxon>Staphylococcus</taxon>
    </lineage>
</organism>
<evidence type="ECO:0000256" key="3">
    <source>
        <dbReference type="ARBA" id="ARBA00023163"/>
    </source>
</evidence>
<evidence type="ECO:0000256" key="1">
    <source>
        <dbReference type="ARBA" id="ARBA00023015"/>
    </source>
</evidence>
<dbReference type="OrthoDB" id="2402133at2"/>
<dbReference type="NCBIfam" id="NF033869">
    <property type="entry name" value="viru_reg_Rsp"/>
    <property type="match status" value="1"/>
</dbReference>
<protein>
    <submittedName>
        <fullName evidence="5">AraC family transcriptional regulator</fullName>
    </submittedName>
</protein>
<dbReference type="PANTHER" id="PTHR43280">
    <property type="entry name" value="ARAC-FAMILY TRANSCRIPTIONAL REGULATOR"/>
    <property type="match status" value="1"/>
</dbReference>
<dbReference type="EMBL" id="QYJN01000001">
    <property type="protein sequence ID" value="RIP37354.1"/>
    <property type="molecule type" value="Genomic_DNA"/>
</dbReference>
<dbReference type="AlphaFoldDB" id="A0A3A0VSF8"/>
<dbReference type="SUPFAM" id="SSF46689">
    <property type="entry name" value="Homeodomain-like"/>
    <property type="match status" value="1"/>
</dbReference>
<gene>
    <name evidence="5" type="ORF">BUZ14_02030</name>
</gene>
<dbReference type="GO" id="GO:0043565">
    <property type="term" value="F:sequence-specific DNA binding"/>
    <property type="evidence" value="ECO:0007669"/>
    <property type="project" value="InterPro"/>
</dbReference>
<evidence type="ECO:0000259" key="4">
    <source>
        <dbReference type="PROSITE" id="PS01124"/>
    </source>
</evidence>
<dbReference type="PANTHER" id="PTHR43280:SF28">
    <property type="entry name" value="HTH-TYPE TRANSCRIPTIONAL ACTIVATOR RHAS"/>
    <property type="match status" value="1"/>
</dbReference>
<dbReference type="Proteomes" id="UP000265541">
    <property type="component" value="Unassembled WGS sequence"/>
</dbReference>
<keyword evidence="2" id="KW-0238">DNA-binding</keyword>
<evidence type="ECO:0000256" key="2">
    <source>
        <dbReference type="ARBA" id="ARBA00023125"/>
    </source>
</evidence>
<dbReference type="Gene3D" id="1.10.10.60">
    <property type="entry name" value="Homeodomain-like"/>
    <property type="match status" value="1"/>
</dbReference>
<dbReference type="PROSITE" id="PS01124">
    <property type="entry name" value="HTH_ARAC_FAMILY_2"/>
    <property type="match status" value="1"/>
</dbReference>
<dbReference type="InterPro" id="IPR018060">
    <property type="entry name" value="HTH_AraC"/>
</dbReference>
<dbReference type="InterPro" id="IPR009057">
    <property type="entry name" value="Homeodomain-like_sf"/>
</dbReference>
<dbReference type="SMART" id="SM00342">
    <property type="entry name" value="HTH_ARAC"/>
    <property type="match status" value="1"/>
</dbReference>
<evidence type="ECO:0000313" key="5">
    <source>
        <dbReference type="EMBL" id="RIP37354.1"/>
    </source>
</evidence>
<keyword evidence="3" id="KW-0804">Transcription</keyword>
<dbReference type="Pfam" id="PF12833">
    <property type="entry name" value="HTH_18"/>
    <property type="match status" value="1"/>
</dbReference>
<dbReference type="GO" id="GO:0003700">
    <property type="term" value="F:DNA-binding transcription factor activity"/>
    <property type="evidence" value="ECO:0007669"/>
    <property type="project" value="InterPro"/>
</dbReference>
<sequence>MNSKIYIHNYLTTCPQRCIGMVKLLFSLNHKLQIKLNGKNITFNQALALINHNDIYEILHAEQLIELDIPICHFNTIHDTFFNCHYNYKLLNSVDYIKHYILNIVKKLSHQEQIKYSQLPDLIRLLNDEASIKCDTQYLPTITTESGLLNNITKFIDSKATSFISSKDITAAFYVTAPYISILFKRYLGITFKHYVSSLKIALSFKPLLQSDETIHHISEELGFNHYASYTQQFKKFLTDTPNILRKKFISLDYSSIQLINRDGLDLTSYFEHLPSPVQPHYQGNTIDLNDLIYNDKTKLPTIFIHADDLIEIMQSNLISKLNFNEIAEVYLLINNIGYFNLESLNLLAIIDFIDSLFLQNVRLGLRIQNIDEYKMIRSMIIQVFNYKPEYYRQKFMRYFLLLLDTEYLYLKEIHDIYISAHNLEVKVQLAVTIEGAIKQTKSVNKAFDYLSHYDYDYYFVDIESPNTRQFLTRYSTAFDQTMTYLDCFNKVIEISSIHKSKFVYSHVSKHCFKLYDEHSPLALSDLMCHMLIMIKQASGVGYKLIKRNTSDLSLMNRHYMYEPLMYLYQFLKPFINKPLAWENNLLAVKDKYCTHLLLFNSTEHTISPQTPKKFRFIHPGITTNVTIFIQTLNRNHGYIDFALPPTLNSMGIDKKILNYIEQSSYPKSELKQLKCKDQPIAFKLHHNEIKYICIITS</sequence>
<proteinExistence type="predicted"/>
<evidence type="ECO:0000313" key="6">
    <source>
        <dbReference type="Proteomes" id="UP000265541"/>
    </source>
</evidence>
<comment type="caution">
    <text evidence="5">The sequence shown here is derived from an EMBL/GenBank/DDBJ whole genome shotgun (WGS) entry which is preliminary data.</text>
</comment>
<dbReference type="RefSeq" id="WP_119484167.1">
    <property type="nucleotide sequence ID" value="NZ_QYJN01000001.1"/>
</dbReference>
<name>A0A3A0VSF8_STAGA</name>
<reference evidence="5 6" key="1">
    <citation type="journal article" date="2016" name="Front. Microbiol.">
        <title>Comprehensive Phylogenetic Analysis of Bovine Non-aureus Staphylococci Species Based on Whole-Genome Sequencing.</title>
        <authorList>
            <person name="Naushad S."/>
            <person name="Barkema H.W."/>
            <person name="Luby C."/>
            <person name="Condas L.A."/>
            <person name="Nobrega D.B."/>
            <person name="Carson D.A."/>
            <person name="De Buck J."/>
        </authorList>
    </citation>
    <scope>NUCLEOTIDE SEQUENCE [LARGE SCALE GENOMIC DNA]</scope>
    <source>
        <strain evidence="5 6">SNUC 4781</strain>
    </source>
</reference>
<accession>A0A3A0VSF8</accession>
<feature type="domain" description="HTH araC/xylS-type" evidence="4">
    <location>
        <begin position="150"/>
        <end position="248"/>
    </location>
</feature>
<keyword evidence="1" id="KW-0805">Transcription regulation</keyword>